<evidence type="ECO:0000256" key="13">
    <source>
        <dbReference type="ARBA" id="ARBA00023209"/>
    </source>
</evidence>
<feature type="binding site" evidence="17">
    <location>
        <begin position="89"/>
        <end position="90"/>
    </location>
    <ligand>
        <name>ATP</name>
        <dbReference type="ChEBI" id="CHEBI:30616"/>
    </ligand>
</feature>
<feature type="binding site" evidence="18">
    <location>
        <position position="71"/>
    </location>
    <ligand>
        <name>a divalent metal cation</name>
        <dbReference type="ChEBI" id="CHEBI:60240"/>
    </ligand>
</feature>
<evidence type="ECO:0000313" key="21">
    <source>
        <dbReference type="Proteomes" id="UP000183758"/>
    </source>
</evidence>
<evidence type="ECO:0000256" key="9">
    <source>
        <dbReference type="ARBA" id="ARBA00022840"/>
    </source>
</evidence>
<evidence type="ECO:0000256" key="3">
    <source>
        <dbReference type="ARBA" id="ARBA00022475"/>
    </source>
</evidence>
<feature type="active site" description="Proton acceptor" evidence="15">
    <location>
        <position position="64"/>
    </location>
</feature>
<keyword evidence="14" id="KW-1208">Phospholipid metabolism</keyword>
<evidence type="ECO:0008006" key="22">
    <source>
        <dbReference type="Google" id="ProtNLM"/>
    </source>
</evidence>
<feature type="transmembrane region" description="Helical" evidence="19">
    <location>
        <begin position="91"/>
        <end position="112"/>
    </location>
</feature>
<dbReference type="InterPro" id="IPR033717">
    <property type="entry name" value="UDPK"/>
</dbReference>
<dbReference type="GO" id="GO:0005524">
    <property type="term" value="F:ATP binding"/>
    <property type="evidence" value="ECO:0007669"/>
    <property type="project" value="UniProtKB-KW"/>
</dbReference>
<sequence length="120" mass="13247">MLRKHHISVKNAIRGLTTALNNQPNYRVHLFLSAIALIGGALLRISYSEFLVIITLIFVGLTIETINTAIENTNDAIDMKWREDIKIAKDASAGAMLIFALGALILAVIIYIPKIINLFS</sequence>
<keyword evidence="4" id="KW-0444">Lipid biosynthesis</keyword>
<feature type="binding site" evidence="17">
    <location>
        <position position="71"/>
    </location>
    <ligand>
        <name>ATP</name>
        <dbReference type="ChEBI" id="CHEBI:30616"/>
    </ligand>
</feature>
<dbReference type="PANTHER" id="PTHR34299">
    <property type="entry name" value="DIACYLGLYCEROL KINASE"/>
    <property type="match status" value="1"/>
</dbReference>
<organism evidence="20 21">
    <name type="scientific">Candidatus Roizmanbacteria bacterium CG2_30_33_16</name>
    <dbReference type="NCBI Taxonomy" id="1805340"/>
    <lineage>
        <taxon>Bacteria</taxon>
        <taxon>Candidatus Roizmaniibacteriota</taxon>
    </lineage>
</organism>
<gene>
    <name evidence="20" type="ORF">AUK04_00305</name>
</gene>
<comment type="caution">
    <text evidence="20">The sequence shown here is derived from an EMBL/GenBank/DDBJ whole genome shotgun (WGS) entry which is preliminary data.</text>
</comment>
<feature type="transmembrane region" description="Helical" evidence="19">
    <location>
        <begin position="28"/>
        <end position="45"/>
    </location>
</feature>
<keyword evidence="18" id="KW-0460">Magnesium</keyword>
<evidence type="ECO:0000256" key="8">
    <source>
        <dbReference type="ARBA" id="ARBA00022777"/>
    </source>
</evidence>
<evidence type="ECO:0000256" key="11">
    <source>
        <dbReference type="ARBA" id="ARBA00023098"/>
    </source>
</evidence>
<comment type="subcellular location">
    <subcellularLocation>
        <location evidence="1">Cell membrane</location>
        <topology evidence="1">Multi-pass membrane protein</topology>
    </subcellularLocation>
</comment>
<evidence type="ECO:0000256" key="15">
    <source>
        <dbReference type="PIRSR" id="PIRSR600829-1"/>
    </source>
</evidence>
<keyword evidence="9 17" id="KW-0067">ATP-binding</keyword>
<keyword evidence="6 19" id="KW-0812">Transmembrane</keyword>
<evidence type="ECO:0000256" key="10">
    <source>
        <dbReference type="ARBA" id="ARBA00022989"/>
    </source>
</evidence>
<dbReference type="InterPro" id="IPR036945">
    <property type="entry name" value="DAGK_sf"/>
</dbReference>
<dbReference type="GO" id="GO:0046872">
    <property type="term" value="F:metal ion binding"/>
    <property type="evidence" value="ECO:0007669"/>
    <property type="project" value="UniProtKB-KW"/>
</dbReference>
<protein>
    <recommendedName>
        <fullName evidence="22">Diacylglycerol kinase</fullName>
    </recommendedName>
</protein>
<dbReference type="GO" id="GO:0005886">
    <property type="term" value="C:plasma membrane"/>
    <property type="evidence" value="ECO:0007669"/>
    <property type="project" value="UniProtKB-SubCell"/>
</dbReference>
<feature type="transmembrane region" description="Helical" evidence="19">
    <location>
        <begin position="51"/>
        <end position="70"/>
    </location>
</feature>
<keyword evidence="11" id="KW-0443">Lipid metabolism</keyword>
<reference evidence="20 21" key="1">
    <citation type="journal article" date="2016" name="Environ. Microbiol.">
        <title>Genomic resolution of a cold subsurface aquifer community provides metabolic insights for novel microbes adapted to high CO concentrations.</title>
        <authorList>
            <person name="Probst A.J."/>
            <person name="Castelle C.J."/>
            <person name="Singh A."/>
            <person name="Brown C.T."/>
            <person name="Anantharaman K."/>
            <person name="Sharon I."/>
            <person name="Hug L.A."/>
            <person name="Burstein D."/>
            <person name="Emerson J.B."/>
            <person name="Thomas B.C."/>
            <person name="Banfield J.F."/>
        </authorList>
    </citation>
    <scope>NUCLEOTIDE SEQUENCE [LARGE SCALE GENOMIC DNA]</scope>
    <source>
        <strain evidence="20">CG2_30_33_16</strain>
    </source>
</reference>
<evidence type="ECO:0000256" key="5">
    <source>
        <dbReference type="ARBA" id="ARBA00022679"/>
    </source>
</evidence>
<evidence type="ECO:0000256" key="18">
    <source>
        <dbReference type="PIRSR" id="PIRSR600829-4"/>
    </source>
</evidence>
<evidence type="ECO:0000256" key="1">
    <source>
        <dbReference type="ARBA" id="ARBA00004651"/>
    </source>
</evidence>
<dbReference type="CDD" id="cd14265">
    <property type="entry name" value="UDPK_IM_like"/>
    <property type="match status" value="1"/>
</dbReference>
<dbReference type="Gene3D" id="1.10.287.3610">
    <property type="match status" value="1"/>
</dbReference>
<keyword evidence="12 19" id="KW-0472">Membrane</keyword>
<feature type="binding site" evidence="16">
    <location>
        <position position="64"/>
    </location>
    <ligand>
        <name>substrate</name>
    </ligand>
</feature>
<dbReference type="AlphaFoldDB" id="A0A1J5HPI4"/>
<evidence type="ECO:0000256" key="7">
    <source>
        <dbReference type="ARBA" id="ARBA00022741"/>
    </source>
</evidence>
<accession>A0A1J5HPI4</accession>
<evidence type="ECO:0000256" key="16">
    <source>
        <dbReference type="PIRSR" id="PIRSR600829-2"/>
    </source>
</evidence>
<dbReference type="Proteomes" id="UP000183758">
    <property type="component" value="Unassembled WGS sequence"/>
</dbReference>
<evidence type="ECO:0000256" key="2">
    <source>
        <dbReference type="ARBA" id="ARBA00005967"/>
    </source>
</evidence>
<keyword evidence="3" id="KW-1003">Cell membrane</keyword>
<comment type="cofactor">
    <cofactor evidence="18">
        <name>Mg(2+)</name>
        <dbReference type="ChEBI" id="CHEBI:18420"/>
    </cofactor>
    <text evidence="18">Mn(2+), Zn(2+), Cd(2+) and Co(2+) support activity to lesser extents.</text>
</comment>
<keyword evidence="10 19" id="KW-1133">Transmembrane helix</keyword>
<keyword evidence="18" id="KW-0479">Metal-binding</keyword>
<evidence type="ECO:0000256" key="12">
    <source>
        <dbReference type="ARBA" id="ARBA00023136"/>
    </source>
</evidence>
<dbReference type="GO" id="GO:0016301">
    <property type="term" value="F:kinase activity"/>
    <property type="evidence" value="ECO:0007669"/>
    <property type="project" value="UniProtKB-KW"/>
</dbReference>
<keyword evidence="5" id="KW-0808">Transferase</keyword>
<proteinExistence type="inferred from homology"/>
<name>A0A1J5HPI4_9BACT</name>
<evidence type="ECO:0000256" key="17">
    <source>
        <dbReference type="PIRSR" id="PIRSR600829-3"/>
    </source>
</evidence>
<evidence type="ECO:0000256" key="6">
    <source>
        <dbReference type="ARBA" id="ARBA00022692"/>
    </source>
</evidence>
<keyword evidence="7 17" id="KW-0547">Nucleotide-binding</keyword>
<dbReference type="EMBL" id="MNZM01000006">
    <property type="protein sequence ID" value="OIP86636.1"/>
    <property type="molecule type" value="Genomic_DNA"/>
</dbReference>
<dbReference type="InterPro" id="IPR000829">
    <property type="entry name" value="DAGK"/>
</dbReference>
<comment type="similarity">
    <text evidence="2">Belongs to the bacterial diacylglycerol kinase family.</text>
</comment>
<dbReference type="GO" id="GO:0008654">
    <property type="term" value="P:phospholipid biosynthetic process"/>
    <property type="evidence" value="ECO:0007669"/>
    <property type="project" value="UniProtKB-KW"/>
</dbReference>
<dbReference type="PANTHER" id="PTHR34299:SF1">
    <property type="entry name" value="DIACYLGLYCEROL KINASE"/>
    <property type="match status" value="1"/>
</dbReference>
<dbReference type="Pfam" id="PF01219">
    <property type="entry name" value="DAGK_prokar"/>
    <property type="match status" value="1"/>
</dbReference>
<evidence type="ECO:0000256" key="4">
    <source>
        <dbReference type="ARBA" id="ARBA00022516"/>
    </source>
</evidence>
<evidence type="ECO:0000256" key="19">
    <source>
        <dbReference type="SAM" id="Phobius"/>
    </source>
</evidence>
<evidence type="ECO:0000256" key="14">
    <source>
        <dbReference type="ARBA" id="ARBA00023264"/>
    </source>
</evidence>
<keyword evidence="8" id="KW-0418">Kinase</keyword>
<keyword evidence="13" id="KW-0594">Phospholipid biosynthesis</keyword>
<evidence type="ECO:0000313" key="20">
    <source>
        <dbReference type="EMBL" id="OIP86636.1"/>
    </source>
</evidence>